<evidence type="ECO:0000256" key="11">
    <source>
        <dbReference type="PIRNR" id="PIRNR001563"/>
    </source>
</evidence>
<organism evidence="14 15">
    <name type="scientific">Companilactobacillus bobalius DSM 19674</name>
    <dbReference type="NCBI Taxonomy" id="1423788"/>
    <lineage>
        <taxon>Bacteria</taxon>
        <taxon>Bacillati</taxon>
        <taxon>Bacillota</taxon>
        <taxon>Bacilli</taxon>
        <taxon>Lactobacillales</taxon>
        <taxon>Lactobacillaceae</taxon>
        <taxon>Companilactobacillus</taxon>
        <taxon>Companilactobacillus bobalius</taxon>
    </lineage>
</organism>
<feature type="domain" description="Mur ligase central" evidence="13">
    <location>
        <begin position="46"/>
        <end position="271"/>
    </location>
</feature>
<name>A0A0R1KTT7_9LACO</name>
<sequence length="429" mass="48994">MFTTGSEVIEWIISRGYFGSCPGLERITELLRLLGNPERTYPTIHVAGTNGKGSTTRYLANLLRADGLRVGTFNSPFIKDFAEQVEINGQEIGNSDLVKLGNQIKPLVEQMDNQKKFYGITEFEILTGLAFYYFKGRVDLAIIEVGMGGLLDSTNVIEPELIAITTIGLDHTAFLGDTIEKIAYQKAGIIKENTPLVVGNVSEAALKVIKTQALKKNSTVYVWERDYQTDYRGFVEQQFEKFDFRNHDIKLKNLETPLIGHQQVENAAVALEMYYLYMQKHDLSFDKEQIMHSLLQTRWPARMEIISSKPLVIMDGAHNPHAIKRLKENLLSDYQDYHVRILFSAIVTKDIGTMLEELLQIPNVEITLTTFDDKRALRLEDFKAWQPRIKLSADWRKAYRELKDNLKSNELLLIAGSLYFSSEVRSQIK</sequence>
<dbReference type="InterPro" id="IPR036615">
    <property type="entry name" value="Mur_ligase_C_dom_sf"/>
</dbReference>
<dbReference type="Gene3D" id="3.90.190.20">
    <property type="entry name" value="Mur ligase, C-terminal domain"/>
    <property type="match status" value="1"/>
</dbReference>
<dbReference type="InterPro" id="IPR004101">
    <property type="entry name" value="Mur_ligase_C"/>
</dbReference>
<dbReference type="EC" id="6.3.2.17" evidence="3"/>
<dbReference type="PROSITE" id="PS01012">
    <property type="entry name" value="FOLYLPOLYGLU_SYNT_2"/>
    <property type="match status" value="1"/>
</dbReference>
<dbReference type="GO" id="GO:0004326">
    <property type="term" value="F:tetrahydrofolylpolyglutamate synthase activity"/>
    <property type="evidence" value="ECO:0007669"/>
    <property type="project" value="UniProtKB-EC"/>
</dbReference>
<dbReference type="NCBIfam" id="TIGR01499">
    <property type="entry name" value="folC"/>
    <property type="match status" value="1"/>
</dbReference>
<dbReference type="PATRIC" id="fig|1423788.3.peg.2241"/>
<dbReference type="SUPFAM" id="SSF53244">
    <property type="entry name" value="MurD-like peptide ligases, peptide-binding domain"/>
    <property type="match status" value="1"/>
</dbReference>
<keyword evidence="7 11" id="KW-0067">ATP-binding</keyword>
<keyword evidence="8" id="KW-0460">Magnesium</keyword>
<keyword evidence="6 11" id="KW-0547">Nucleotide-binding</keyword>
<dbReference type="GO" id="GO:0008841">
    <property type="term" value="F:dihydrofolate synthase activity"/>
    <property type="evidence" value="ECO:0007669"/>
    <property type="project" value="TreeGrafter"/>
</dbReference>
<dbReference type="GO" id="GO:0005737">
    <property type="term" value="C:cytoplasm"/>
    <property type="evidence" value="ECO:0007669"/>
    <property type="project" value="TreeGrafter"/>
</dbReference>
<dbReference type="RefSeq" id="WP_056952858.1">
    <property type="nucleotide sequence ID" value="NZ_AZDY01000037.1"/>
</dbReference>
<dbReference type="PANTHER" id="PTHR11136">
    <property type="entry name" value="FOLYLPOLYGLUTAMATE SYNTHASE-RELATED"/>
    <property type="match status" value="1"/>
</dbReference>
<dbReference type="PROSITE" id="PS01011">
    <property type="entry name" value="FOLYLPOLYGLU_SYNT_1"/>
    <property type="match status" value="1"/>
</dbReference>
<dbReference type="STRING" id="1423788.FC78_GL002173"/>
<comment type="similarity">
    <text evidence="2 11">Belongs to the folylpolyglutamate synthase family.</text>
</comment>
<evidence type="ECO:0000256" key="7">
    <source>
        <dbReference type="ARBA" id="ARBA00022840"/>
    </source>
</evidence>
<dbReference type="GO" id="GO:0005524">
    <property type="term" value="F:ATP binding"/>
    <property type="evidence" value="ECO:0007669"/>
    <property type="project" value="UniProtKB-KW"/>
</dbReference>
<protein>
    <recommendedName>
        <fullName evidence="3">tetrahydrofolate synthase</fullName>
        <ecNumber evidence="3">6.3.2.17</ecNumber>
    </recommendedName>
    <alternativeName>
        <fullName evidence="9">Tetrahydrofolylpolyglutamate synthase</fullName>
    </alternativeName>
</protein>
<evidence type="ECO:0000313" key="14">
    <source>
        <dbReference type="EMBL" id="KRK83362.1"/>
    </source>
</evidence>
<dbReference type="InterPro" id="IPR036565">
    <property type="entry name" value="Mur-like_cat_sf"/>
</dbReference>
<evidence type="ECO:0000256" key="8">
    <source>
        <dbReference type="ARBA" id="ARBA00022842"/>
    </source>
</evidence>
<evidence type="ECO:0000256" key="10">
    <source>
        <dbReference type="ARBA" id="ARBA00047493"/>
    </source>
</evidence>
<reference evidence="14 15" key="1">
    <citation type="journal article" date="2015" name="Genome Announc.">
        <title>Expanding the biotechnology potential of lactobacilli through comparative genomics of 213 strains and associated genera.</title>
        <authorList>
            <person name="Sun Z."/>
            <person name="Harris H.M."/>
            <person name="McCann A."/>
            <person name="Guo C."/>
            <person name="Argimon S."/>
            <person name="Zhang W."/>
            <person name="Yang X."/>
            <person name="Jeffery I.B."/>
            <person name="Cooney J.C."/>
            <person name="Kagawa T.F."/>
            <person name="Liu W."/>
            <person name="Song Y."/>
            <person name="Salvetti E."/>
            <person name="Wrobel A."/>
            <person name="Rasinkangas P."/>
            <person name="Parkhill J."/>
            <person name="Rea M.C."/>
            <person name="O'Sullivan O."/>
            <person name="Ritari J."/>
            <person name="Douillard F.P."/>
            <person name="Paul Ross R."/>
            <person name="Yang R."/>
            <person name="Briner A.E."/>
            <person name="Felis G.E."/>
            <person name="de Vos W.M."/>
            <person name="Barrangou R."/>
            <person name="Klaenhammer T.R."/>
            <person name="Caufield P.W."/>
            <person name="Cui Y."/>
            <person name="Zhang H."/>
            <person name="O'Toole P.W."/>
        </authorList>
    </citation>
    <scope>NUCLEOTIDE SEQUENCE [LARGE SCALE GENOMIC DNA]</scope>
    <source>
        <strain evidence="14 15">DSM 19674</strain>
    </source>
</reference>
<dbReference type="EMBL" id="AZDY01000037">
    <property type="protein sequence ID" value="KRK83362.1"/>
    <property type="molecule type" value="Genomic_DNA"/>
</dbReference>
<feature type="domain" description="Mur ligase C-terminal" evidence="12">
    <location>
        <begin position="302"/>
        <end position="417"/>
    </location>
</feature>
<keyword evidence="15" id="KW-1185">Reference proteome</keyword>
<dbReference type="FunFam" id="3.40.1190.10:FF:000011">
    <property type="entry name" value="Folylpolyglutamate synthase/dihydrofolate synthase"/>
    <property type="match status" value="1"/>
</dbReference>
<comment type="caution">
    <text evidence="14">The sequence shown here is derived from an EMBL/GenBank/DDBJ whole genome shotgun (WGS) entry which is preliminary data.</text>
</comment>
<evidence type="ECO:0000256" key="5">
    <source>
        <dbReference type="ARBA" id="ARBA00022723"/>
    </source>
</evidence>
<dbReference type="InterPro" id="IPR001645">
    <property type="entry name" value="Folylpolyglutamate_synth"/>
</dbReference>
<dbReference type="OrthoDB" id="9809356at2"/>
<dbReference type="Proteomes" id="UP000051515">
    <property type="component" value="Unassembled WGS sequence"/>
</dbReference>
<dbReference type="GO" id="GO:0046872">
    <property type="term" value="F:metal ion binding"/>
    <property type="evidence" value="ECO:0007669"/>
    <property type="project" value="UniProtKB-KW"/>
</dbReference>
<evidence type="ECO:0000256" key="1">
    <source>
        <dbReference type="ARBA" id="ARBA00001946"/>
    </source>
</evidence>
<keyword evidence="5" id="KW-0479">Metal-binding</keyword>
<comment type="cofactor">
    <cofactor evidence="1">
        <name>Mg(2+)</name>
        <dbReference type="ChEBI" id="CHEBI:18420"/>
    </cofactor>
</comment>
<dbReference type="AlphaFoldDB" id="A0A0R1KTT7"/>
<proteinExistence type="inferred from homology"/>
<dbReference type="Pfam" id="PF02875">
    <property type="entry name" value="Mur_ligase_C"/>
    <property type="match status" value="1"/>
</dbReference>
<keyword evidence="4 11" id="KW-0436">Ligase</keyword>
<dbReference type="SUPFAM" id="SSF53623">
    <property type="entry name" value="MurD-like peptide ligases, catalytic domain"/>
    <property type="match status" value="1"/>
</dbReference>
<dbReference type="Pfam" id="PF08245">
    <property type="entry name" value="Mur_ligase_M"/>
    <property type="match status" value="1"/>
</dbReference>
<evidence type="ECO:0000256" key="9">
    <source>
        <dbReference type="ARBA" id="ARBA00030592"/>
    </source>
</evidence>
<evidence type="ECO:0000256" key="4">
    <source>
        <dbReference type="ARBA" id="ARBA00022598"/>
    </source>
</evidence>
<dbReference type="InterPro" id="IPR018109">
    <property type="entry name" value="Folylpolyglutamate_synth_CS"/>
</dbReference>
<evidence type="ECO:0000256" key="6">
    <source>
        <dbReference type="ARBA" id="ARBA00022741"/>
    </source>
</evidence>
<accession>A0A0R1KTT7</accession>
<dbReference type="PIRSF" id="PIRSF001563">
    <property type="entry name" value="Folylpolyglu_synth"/>
    <property type="match status" value="1"/>
</dbReference>
<evidence type="ECO:0000256" key="2">
    <source>
        <dbReference type="ARBA" id="ARBA00008276"/>
    </source>
</evidence>
<dbReference type="Gene3D" id="3.40.1190.10">
    <property type="entry name" value="Mur-like, catalytic domain"/>
    <property type="match status" value="1"/>
</dbReference>
<evidence type="ECO:0000256" key="3">
    <source>
        <dbReference type="ARBA" id="ARBA00013025"/>
    </source>
</evidence>
<gene>
    <name evidence="14" type="ORF">FC78_GL002173</name>
</gene>
<dbReference type="InterPro" id="IPR013221">
    <property type="entry name" value="Mur_ligase_cen"/>
</dbReference>
<evidence type="ECO:0000259" key="12">
    <source>
        <dbReference type="Pfam" id="PF02875"/>
    </source>
</evidence>
<comment type="catalytic activity">
    <reaction evidence="10">
        <text>(6S)-5,6,7,8-tetrahydrofolyl-(gamma-L-Glu)(n) + L-glutamate + ATP = (6S)-5,6,7,8-tetrahydrofolyl-(gamma-L-Glu)(n+1) + ADP + phosphate + H(+)</text>
        <dbReference type="Rhea" id="RHEA:10580"/>
        <dbReference type="Rhea" id="RHEA-COMP:14738"/>
        <dbReference type="Rhea" id="RHEA-COMP:14740"/>
        <dbReference type="ChEBI" id="CHEBI:15378"/>
        <dbReference type="ChEBI" id="CHEBI:29985"/>
        <dbReference type="ChEBI" id="CHEBI:30616"/>
        <dbReference type="ChEBI" id="CHEBI:43474"/>
        <dbReference type="ChEBI" id="CHEBI:141005"/>
        <dbReference type="ChEBI" id="CHEBI:456216"/>
        <dbReference type="EC" id="6.3.2.17"/>
    </reaction>
</comment>
<evidence type="ECO:0000259" key="13">
    <source>
        <dbReference type="Pfam" id="PF08245"/>
    </source>
</evidence>
<dbReference type="PANTHER" id="PTHR11136:SF0">
    <property type="entry name" value="DIHYDROFOLATE SYNTHETASE-RELATED"/>
    <property type="match status" value="1"/>
</dbReference>
<evidence type="ECO:0000313" key="15">
    <source>
        <dbReference type="Proteomes" id="UP000051515"/>
    </source>
</evidence>